<sequence>KEQETESSQLESALEEISQELAQKPAYEAELEQAQTALAQVEKVITEHESRLTKLKKDKEALENKQQQLTQLEEHIAATKRELERRQQEVAQYQARIKEHEELIAQRPAIEEGYARLSEARKQNEELNQKLGLLVKLREGGICFLSYGKVGGFQGEGYLFWPSVMVSGGIWGRVICFGRRLW</sequence>
<protein>
    <submittedName>
        <fullName evidence="2">Uncharacterized protein</fullName>
    </submittedName>
</protein>
<feature type="non-terminal residue" evidence="2">
    <location>
        <position position="1"/>
    </location>
</feature>
<proteinExistence type="predicted"/>
<dbReference type="EMBL" id="BARU01017283">
    <property type="protein sequence ID" value="GAH58545.1"/>
    <property type="molecule type" value="Genomic_DNA"/>
</dbReference>
<comment type="caution">
    <text evidence="2">The sequence shown here is derived from an EMBL/GenBank/DDBJ whole genome shotgun (WGS) entry which is preliminary data.</text>
</comment>
<feature type="coiled-coil region" evidence="1">
    <location>
        <begin position="10"/>
        <end position="137"/>
    </location>
</feature>
<dbReference type="AlphaFoldDB" id="X1HNE9"/>
<reference evidence="2" key="1">
    <citation type="journal article" date="2014" name="Front. Microbiol.">
        <title>High frequency of phylogenetically diverse reductive dehalogenase-homologous genes in deep subseafloor sedimentary metagenomes.</title>
        <authorList>
            <person name="Kawai M."/>
            <person name="Futagami T."/>
            <person name="Toyoda A."/>
            <person name="Takaki Y."/>
            <person name="Nishi S."/>
            <person name="Hori S."/>
            <person name="Arai W."/>
            <person name="Tsubouchi T."/>
            <person name="Morono Y."/>
            <person name="Uchiyama I."/>
            <person name="Ito T."/>
            <person name="Fujiyama A."/>
            <person name="Inagaki F."/>
            <person name="Takami H."/>
        </authorList>
    </citation>
    <scope>NUCLEOTIDE SEQUENCE</scope>
    <source>
        <strain evidence="2">Expedition CK06-06</strain>
    </source>
</reference>
<accession>X1HNE9</accession>
<name>X1HNE9_9ZZZZ</name>
<evidence type="ECO:0000313" key="2">
    <source>
        <dbReference type="EMBL" id="GAH58545.1"/>
    </source>
</evidence>
<evidence type="ECO:0000256" key="1">
    <source>
        <dbReference type="SAM" id="Coils"/>
    </source>
</evidence>
<gene>
    <name evidence="2" type="ORF">S03H2_28683</name>
</gene>
<keyword evidence="1" id="KW-0175">Coiled coil</keyword>
<organism evidence="2">
    <name type="scientific">marine sediment metagenome</name>
    <dbReference type="NCBI Taxonomy" id="412755"/>
    <lineage>
        <taxon>unclassified sequences</taxon>
        <taxon>metagenomes</taxon>
        <taxon>ecological metagenomes</taxon>
    </lineage>
</organism>